<dbReference type="PANTHER" id="PTHR46033:SF8">
    <property type="entry name" value="PROTEIN MAINTENANCE OF MERISTEMS-LIKE"/>
    <property type="match status" value="1"/>
</dbReference>
<evidence type="ECO:0000313" key="2">
    <source>
        <dbReference type="EMBL" id="KAK5839345.1"/>
    </source>
</evidence>
<sequence length="161" mass="17697">MLVPIASALVAAPHFSTSITTPLGLSVDGSVVTGSVHAADWRDVCTELLGRIPKMTFGGRIEMGWLRRNFSGLNEDSTEVQREQHARAYILQIIEGILMSDKSRNFVHLRMHPIEILGEFQNLAREGAIGSLHYRGDARVGYSVIAIRVQAIDSSGTSRPR</sequence>
<gene>
    <name evidence="2" type="ORF">PVK06_008123</name>
</gene>
<dbReference type="InterPro" id="IPR019557">
    <property type="entry name" value="AminoTfrase-like_pln_mobile"/>
</dbReference>
<protein>
    <recommendedName>
        <fullName evidence="1">Aminotransferase-like plant mobile domain-containing protein</fullName>
    </recommendedName>
</protein>
<feature type="domain" description="Aminotransferase-like plant mobile" evidence="1">
    <location>
        <begin position="23"/>
        <end position="115"/>
    </location>
</feature>
<proteinExistence type="predicted"/>
<organism evidence="2 3">
    <name type="scientific">Gossypium arboreum</name>
    <name type="common">Tree cotton</name>
    <name type="synonym">Gossypium nanking</name>
    <dbReference type="NCBI Taxonomy" id="29729"/>
    <lineage>
        <taxon>Eukaryota</taxon>
        <taxon>Viridiplantae</taxon>
        <taxon>Streptophyta</taxon>
        <taxon>Embryophyta</taxon>
        <taxon>Tracheophyta</taxon>
        <taxon>Spermatophyta</taxon>
        <taxon>Magnoliopsida</taxon>
        <taxon>eudicotyledons</taxon>
        <taxon>Gunneridae</taxon>
        <taxon>Pentapetalae</taxon>
        <taxon>rosids</taxon>
        <taxon>malvids</taxon>
        <taxon>Malvales</taxon>
        <taxon>Malvaceae</taxon>
        <taxon>Malvoideae</taxon>
        <taxon>Gossypium</taxon>
    </lineage>
</organism>
<dbReference type="Pfam" id="PF10536">
    <property type="entry name" value="PMD"/>
    <property type="match status" value="1"/>
</dbReference>
<dbReference type="Proteomes" id="UP001358586">
    <property type="component" value="Chromosome 3"/>
</dbReference>
<evidence type="ECO:0000313" key="3">
    <source>
        <dbReference type="Proteomes" id="UP001358586"/>
    </source>
</evidence>
<evidence type="ECO:0000259" key="1">
    <source>
        <dbReference type="Pfam" id="PF10536"/>
    </source>
</evidence>
<reference evidence="2 3" key="1">
    <citation type="submission" date="2023-03" db="EMBL/GenBank/DDBJ databases">
        <title>WGS of Gossypium arboreum.</title>
        <authorList>
            <person name="Yu D."/>
        </authorList>
    </citation>
    <scope>NUCLEOTIDE SEQUENCE [LARGE SCALE GENOMIC DNA]</scope>
    <source>
        <tissue evidence="2">Leaf</tissue>
    </source>
</reference>
<keyword evidence="3" id="KW-1185">Reference proteome</keyword>
<accession>A0ABR0QJG8</accession>
<comment type="caution">
    <text evidence="2">The sequence shown here is derived from an EMBL/GenBank/DDBJ whole genome shotgun (WGS) entry which is preliminary data.</text>
</comment>
<dbReference type="EMBL" id="JARKNE010000003">
    <property type="protein sequence ID" value="KAK5839345.1"/>
    <property type="molecule type" value="Genomic_DNA"/>
</dbReference>
<dbReference type="InterPro" id="IPR044824">
    <property type="entry name" value="MAIN-like"/>
</dbReference>
<name>A0ABR0QJG8_GOSAR</name>
<dbReference type="PANTHER" id="PTHR46033">
    <property type="entry name" value="PROTEIN MAIN-LIKE 2"/>
    <property type="match status" value="1"/>
</dbReference>